<proteinExistence type="predicted"/>
<comment type="caution">
    <text evidence="1">The sequence shown here is derived from an EMBL/GenBank/DDBJ whole genome shotgun (WGS) entry which is preliminary data.</text>
</comment>
<gene>
    <name evidence="1" type="ORF">LCGC14_2828000</name>
</gene>
<dbReference type="AlphaFoldDB" id="A0A0F9B626"/>
<dbReference type="EMBL" id="LAZR01053784">
    <property type="protein sequence ID" value="KKK79986.1"/>
    <property type="molecule type" value="Genomic_DNA"/>
</dbReference>
<accession>A0A0F9B626</accession>
<evidence type="ECO:0000313" key="1">
    <source>
        <dbReference type="EMBL" id="KKK79986.1"/>
    </source>
</evidence>
<sequence length="140" mass="15471">MILLMIFGLSTVVISSCEDLLGDLDSGITREMLVDTWKVEETPGQYKSDEEIYWVEISEHLTDTARIIIYNFYNVDADAEAVLSGTTLTLPQQTIEGGYTVEGSGEIQGNKGNEIIWSYSVDDGSGVSENITAIFTRLTF</sequence>
<reference evidence="1" key="1">
    <citation type="journal article" date="2015" name="Nature">
        <title>Complex archaea that bridge the gap between prokaryotes and eukaryotes.</title>
        <authorList>
            <person name="Spang A."/>
            <person name="Saw J.H."/>
            <person name="Jorgensen S.L."/>
            <person name="Zaremba-Niedzwiedzka K."/>
            <person name="Martijn J."/>
            <person name="Lind A.E."/>
            <person name="van Eijk R."/>
            <person name="Schleper C."/>
            <person name="Guy L."/>
            <person name="Ettema T.J."/>
        </authorList>
    </citation>
    <scope>NUCLEOTIDE SEQUENCE</scope>
</reference>
<protein>
    <recommendedName>
        <fullName evidence="2">Lipocalin-like domain-containing protein</fullName>
    </recommendedName>
</protein>
<evidence type="ECO:0008006" key="2">
    <source>
        <dbReference type="Google" id="ProtNLM"/>
    </source>
</evidence>
<name>A0A0F9B626_9ZZZZ</name>
<organism evidence="1">
    <name type="scientific">marine sediment metagenome</name>
    <dbReference type="NCBI Taxonomy" id="412755"/>
    <lineage>
        <taxon>unclassified sequences</taxon>
        <taxon>metagenomes</taxon>
        <taxon>ecological metagenomes</taxon>
    </lineage>
</organism>